<dbReference type="EMBL" id="BRVP01000031">
    <property type="protein sequence ID" value="GLB54035.1"/>
    <property type="molecule type" value="Genomic_DNA"/>
</dbReference>
<comment type="caution">
    <text evidence="2">The sequence shown here is derived from an EMBL/GenBank/DDBJ whole genome shotgun (WGS) entry which is preliminary data.</text>
</comment>
<protein>
    <submittedName>
        <fullName evidence="2">Uncharacterized protein</fullName>
    </submittedName>
</protein>
<evidence type="ECO:0000313" key="3">
    <source>
        <dbReference type="Proteomes" id="UP001143545"/>
    </source>
</evidence>
<dbReference type="RefSeq" id="WP_281756406.1">
    <property type="nucleotide sequence ID" value="NZ_BRVP01000031.1"/>
</dbReference>
<evidence type="ECO:0000313" key="2">
    <source>
        <dbReference type="EMBL" id="GLB54035.1"/>
    </source>
</evidence>
<dbReference type="Proteomes" id="UP001143545">
    <property type="component" value="Unassembled WGS sequence"/>
</dbReference>
<dbReference type="AlphaFoldDB" id="A0A9W6EUX5"/>
<gene>
    <name evidence="2" type="ORF">NBRC110019_30760</name>
</gene>
<accession>A0A9W6EUX5</accession>
<feature type="chain" id="PRO_5040738397" evidence="1">
    <location>
        <begin position="20"/>
        <end position="129"/>
    </location>
</feature>
<evidence type="ECO:0000256" key="1">
    <source>
        <dbReference type="SAM" id="SignalP"/>
    </source>
</evidence>
<organism evidence="2 3">
    <name type="scientific">Neptunitalea chrysea</name>
    <dbReference type="NCBI Taxonomy" id="1647581"/>
    <lineage>
        <taxon>Bacteria</taxon>
        <taxon>Pseudomonadati</taxon>
        <taxon>Bacteroidota</taxon>
        <taxon>Flavobacteriia</taxon>
        <taxon>Flavobacteriales</taxon>
        <taxon>Flavobacteriaceae</taxon>
        <taxon>Neptunitalea</taxon>
    </lineage>
</organism>
<sequence length="129" mass="14235">MKHFVCILILGLLALNTNAQTGTHHSSSLSISVVENDSEYTYRASFDKGQTDKVKSAIKELLGAANDTTQRTALWEKKYYTVGLRAGRVNIEMDLNNSTKSTALKIKDLGEHISETLSSKKTPTPPSHR</sequence>
<proteinExistence type="predicted"/>
<keyword evidence="3" id="KW-1185">Reference proteome</keyword>
<keyword evidence="1" id="KW-0732">Signal</keyword>
<reference evidence="2" key="1">
    <citation type="submission" date="2022-07" db="EMBL/GenBank/DDBJ databases">
        <title>Taxonomy of Novel Oxalotrophic and Methylotrophic Bacteria.</title>
        <authorList>
            <person name="Sahin N."/>
            <person name="Tani A."/>
        </authorList>
    </citation>
    <scope>NUCLEOTIDE SEQUENCE</scope>
    <source>
        <strain evidence="2">AM327</strain>
    </source>
</reference>
<name>A0A9W6EUX5_9FLAO</name>
<feature type="signal peptide" evidence="1">
    <location>
        <begin position="1"/>
        <end position="19"/>
    </location>
</feature>